<dbReference type="InterPro" id="IPR036388">
    <property type="entry name" value="WH-like_DNA-bd_sf"/>
</dbReference>
<feature type="domain" description="RNA polymerase sigma factor 70 region 4 type 2" evidence="7">
    <location>
        <begin position="117"/>
        <end position="169"/>
    </location>
</feature>
<dbReference type="PANTHER" id="PTHR43133">
    <property type="entry name" value="RNA POLYMERASE ECF-TYPE SIGMA FACTO"/>
    <property type="match status" value="1"/>
</dbReference>
<gene>
    <name evidence="8" type="ORF">F6I03_00830</name>
</gene>
<dbReference type="Gene3D" id="1.10.10.10">
    <property type="entry name" value="Winged helix-like DNA-binding domain superfamily/Winged helix DNA-binding domain"/>
    <property type="match status" value="1"/>
</dbReference>
<comment type="caution">
    <text evidence="8">The sequence shown here is derived from an EMBL/GenBank/DDBJ whole genome shotgun (WGS) entry which is preliminary data.</text>
</comment>
<evidence type="ECO:0000313" key="9">
    <source>
        <dbReference type="Proteomes" id="UP000327148"/>
    </source>
</evidence>
<evidence type="ECO:0000256" key="1">
    <source>
        <dbReference type="ARBA" id="ARBA00010641"/>
    </source>
</evidence>
<dbReference type="GO" id="GO:0016987">
    <property type="term" value="F:sigma factor activity"/>
    <property type="evidence" value="ECO:0007669"/>
    <property type="project" value="UniProtKB-KW"/>
</dbReference>
<evidence type="ECO:0000256" key="5">
    <source>
        <dbReference type="ARBA" id="ARBA00023163"/>
    </source>
</evidence>
<dbReference type="Proteomes" id="UP000327148">
    <property type="component" value="Unassembled WGS sequence"/>
</dbReference>
<dbReference type="NCBIfam" id="TIGR02937">
    <property type="entry name" value="sigma70-ECF"/>
    <property type="match status" value="1"/>
</dbReference>
<evidence type="ECO:0000313" key="8">
    <source>
        <dbReference type="EMBL" id="KAA9301781.1"/>
    </source>
</evidence>
<dbReference type="InterPro" id="IPR014284">
    <property type="entry name" value="RNA_pol_sigma-70_dom"/>
</dbReference>
<evidence type="ECO:0000256" key="2">
    <source>
        <dbReference type="ARBA" id="ARBA00023015"/>
    </source>
</evidence>
<dbReference type="RefSeq" id="WP_070430912.1">
    <property type="nucleotide sequence ID" value="NZ_VYWO01000001.1"/>
</dbReference>
<keyword evidence="3" id="KW-0731">Sigma factor</keyword>
<dbReference type="InterPro" id="IPR039425">
    <property type="entry name" value="RNA_pol_sigma-70-like"/>
</dbReference>
<name>A0A5N1GP17_9LACT</name>
<dbReference type="PANTHER" id="PTHR43133:SF8">
    <property type="entry name" value="RNA POLYMERASE SIGMA FACTOR HI_1459-RELATED"/>
    <property type="match status" value="1"/>
</dbReference>
<dbReference type="OrthoDB" id="2678696at2"/>
<dbReference type="Gene3D" id="1.10.1740.10">
    <property type="match status" value="1"/>
</dbReference>
<dbReference type="GO" id="GO:0003677">
    <property type="term" value="F:DNA binding"/>
    <property type="evidence" value="ECO:0007669"/>
    <property type="project" value="UniProtKB-KW"/>
</dbReference>
<dbReference type="Pfam" id="PF04542">
    <property type="entry name" value="Sigma70_r2"/>
    <property type="match status" value="1"/>
</dbReference>
<evidence type="ECO:0000259" key="7">
    <source>
        <dbReference type="Pfam" id="PF08281"/>
    </source>
</evidence>
<evidence type="ECO:0000256" key="3">
    <source>
        <dbReference type="ARBA" id="ARBA00023082"/>
    </source>
</evidence>
<dbReference type="STRING" id="119206.AWM72_00225"/>
<evidence type="ECO:0000256" key="4">
    <source>
        <dbReference type="ARBA" id="ARBA00023125"/>
    </source>
</evidence>
<dbReference type="EMBL" id="VYWO01000001">
    <property type="protein sequence ID" value="KAA9301781.1"/>
    <property type="molecule type" value="Genomic_DNA"/>
</dbReference>
<feature type="domain" description="RNA polymerase sigma-70 region 2" evidence="6">
    <location>
        <begin position="23"/>
        <end position="92"/>
    </location>
</feature>
<comment type="similarity">
    <text evidence="1">Belongs to the sigma-70 factor family. ECF subfamily.</text>
</comment>
<sequence length="176" mass="20520">MFKDFWTIQQIKGRKESGIRAVIDHYGGLLMAVIRRHSHGYEADQEECFNDTLLAIWDHIFDYDPKKSSFKNWVCAIARYKALNLVRAKGRTKQEEAYDDHYSPPDKGILDQLILKEDLQDLIASLSEEDQAIFLALFYEGQEVNEVARAHQLSPNALYQRVHRGREKLKGERDHD</sequence>
<dbReference type="Pfam" id="PF08281">
    <property type="entry name" value="Sigma70_r4_2"/>
    <property type="match status" value="1"/>
</dbReference>
<keyword evidence="5" id="KW-0804">Transcription</keyword>
<dbReference type="SUPFAM" id="SSF88659">
    <property type="entry name" value="Sigma3 and sigma4 domains of RNA polymerase sigma factors"/>
    <property type="match status" value="1"/>
</dbReference>
<evidence type="ECO:0000259" key="6">
    <source>
        <dbReference type="Pfam" id="PF04542"/>
    </source>
</evidence>
<reference evidence="8 9" key="1">
    <citation type="submission" date="2019-09" db="EMBL/GenBank/DDBJ databases">
        <title>Draft genome sequence assemblies of isolates from the urinary tract.</title>
        <authorList>
            <person name="Mores C.R."/>
            <person name="Putonti C."/>
            <person name="Wolfe A.J."/>
        </authorList>
    </citation>
    <scope>NUCLEOTIDE SEQUENCE [LARGE SCALE GENOMIC DNA]</scope>
    <source>
        <strain evidence="8 9">UMB623</strain>
    </source>
</reference>
<accession>A0A5N1GP17</accession>
<proteinExistence type="inferred from homology"/>
<protein>
    <submittedName>
        <fullName evidence="8">Sigma-70 family RNA polymerase sigma factor</fullName>
    </submittedName>
</protein>
<dbReference type="InterPro" id="IPR013249">
    <property type="entry name" value="RNA_pol_sigma70_r4_t2"/>
</dbReference>
<organism evidence="8 9">
    <name type="scientific">Aerococcus sanguinicola</name>
    <dbReference type="NCBI Taxonomy" id="119206"/>
    <lineage>
        <taxon>Bacteria</taxon>
        <taxon>Bacillati</taxon>
        <taxon>Bacillota</taxon>
        <taxon>Bacilli</taxon>
        <taxon>Lactobacillales</taxon>
        <taxon>Aerococcaceae</taxon>
        <taxon>Aerococcus</taxon>
    </lineage>
</organism>
<dbReference type="AlphaFoldDB" id="A0A5N1GP17"/>
<dbReference type="InterPro" id="IPR013325">
    <property type="entry name" value="RNA_pol_sigma_r2"/>
</dbReference>
<dbReference type="SUPFAM" id="SSF88946">
    <property type="entry name" value="Sigma2 domain of RNA polymerase sigma factors"/>
    <property type="match status" value="1"/>
</dbReference>
<dbReference type="GO" id="GO:0006352">
    <property type="term" value="P:DNA-templated transcription initiation"/>
    <property type="evidence" value="ECO:0007669"/>
    <property type="project" value="InterPro"/>
</dbReference>
<keyword evidence="2" id="KW-0805">Transcription regulation</keyword>
<dbReference type="InterPro" id="IPR013324">
    <property type="entry name" value="RNA_pol_sigma_r3/r4-like"/>
</dbReference>
<dbReference type="InterPro" id="IPR007627">
    <property type="entry name" value="RNA_pol_sigma70_r2"/>
</dbReference>
<keyword evidence="4" id="KW-0238">DNA-binding</keyword>